<dbReference type="Proteomes" id="UP000431913">
    <property type="component" value="Unassembled WGS sequence"/>
</dbReference>
<evidence type="ECO:0000313" key="10">
    <source>
        <dbReference type="Proteomes" id="UP000449193"/>
    </source>
</evidence>
<keyword evidence="8" id="KW-1185">Reference proteome</keyword>
<dbReference type="Proteomes" id="UP000032483">
    <property type="component" value="Unassembled WGS sequence"/>
</dbReference>
<dbReference type="AlphaFoldDB" id="A0A0D8J3N5"/>
<evidence type="ECO:0000256" key="3">
    <source>
        <dbReference type="SAM" id="SignalP"/>
    </source>
</evidence>
<dbReference type="PANTHER" id="PTHR33393:SF12">
    <property type="entry name" value="CAPSULE BIOSYNTHESIS PROTEIN CAPA"/>
    <property type="match status" value="1"/>
</dbReference>
<evidence type="ECO:0000313" key="9">
    <source>
        <dbReference type="Proteomes" id="UP000431913"/>
    </source>
</evidence>
<evidence type="ECO:0000313" key="8">
    <source>
        <dbReference type="Proteomes" id="UP000032483"/>
    </source>
</evidence>
<dbReference type="Proteomes" id="UP000449193">
    <property type="component" value="Unassembled WGS sequence"/>
</dbReference>
<dbReference type="CDD" id="cd07381">
    <property type="entry name" value="MPP_CapA"/>
    <property type="match status" value="1"/>
</dbReference>
<evidence type="ECO:0000259" key="4">
    <source>
        <dbReference type="SMART" id="SM00854"/>
    </source>
</evidence>
<sequence>MKQRNQKHIALLSVVLVPALLLSACGSGASGQLSSSSTAPGSEPAVSVSQPEPEPQPAVTTLRFSATGDNLIHDGLYLQARSRAGGEGYDFTALYENVAPFYKDFDINWINQETLVTDELPPSSYPCFCTPGALGRAVYDVGWRVISMSNNHSYDKGSQGIAATLRFWDDMPDDVVTTGLYAGEADYGNIPIQEKEGVRIAYLAYTETTNGLPTPSDAAANVIYTSQEDVIQQQIELARQQADIVVVGVHWGVEGSHTPTDAQRALGQKIADWGADVIIGTHPHVIQPVELLTAAGTGKTVPIAYSLGNFVSTQAAANNMVGVILTFDITKTTQPDGSASASVGNVHAVPMVMHYDSNYTNARAYLYRDYTEELAAAHGVRARFSGFSKEYITQLLTEYISPEFLVLE</sequence>
<feature type="region of interest" description="Disordered" evidence="2">
    <location>
        <begin position="32"/>
        <end position="57"/>
    </location>
</feature>
<dbReference type="Gene3D" id="3.60.21.10">
    <property type="match status" value="1"/>
</dbReference>
<dbReference type="PANTHER" id="PTHR33393">
    <property type="entry name" value="POLYGLUTAMINE SYNTHESIS ACCESSORY PROTEIN RV0574C-RELATED"/>
    <property type="match status" value="1"/>
</dbReference>
<feature type="domain" description="Capsule synthesis protein CapA" evidence="4">
    <location>
        <begin position="63"/>
        <end position="314"/>
    </location>
</feature>
<evidence type="ECO:0000256" key="2">
    <source>
        <dbReference type="SAM" id="MobiDB-lite"/>
    </source>
</evidence>
<evidence type="ECO:0000313" key="5">
    <source>
        <dbReference type="EMBL" id="KJF41364.1"/>
    </source>
</evidence>
<dbReference type="Pfam" id="PF09587">
    <property type="entry name" value="PGA_cap"/>
    <property type="match status" value="1"/>
</dbReference>
<gene>
    <name evidence="6" type="ORF">FYJ76_02690</name>
    <name evidence="7" type="ORF">GMD52_03235</name>
    <name evidence="5" type="ORF">TQ39_00645</name>
</gene>
<protein>
    <submittedName>
        <fullName evidence="6">CapA family protein</fullName>
    </submittedName>
    <submittedName>
        <fullName evidence="5">Capsular biosynthesis protein</fullName>
    </submittedName>
</protein>
<dbReference type="InterPro" id="IPR019079">
    <property type="entry name" value="Capsule_synth_CapA"/>
</dbReference>
<proteinExistence type="inferred from homology"/>
<dbReference type="SMART" id="SM00854">
    <property type="entry name" value="PGA_cap"/>
    <property type="match status" value="1"/>
</dbReference>
<keyword evidence="3" id="KW-0732">Signal</keyword>
<reference evidence="7 10" key="2">
    <citation type="journal article" date="2019" name="Nat. Med.">
        <title>A library of human gut bacterial isolates paired with longitudinal multiomics data enables mechanistic microbiome research.</title>
        <authorList>
            <person name="Poyet M."/>
            <person name="Groussin M."/>
            <person name="Gibbons S.M."/>
            <person name="Avila-Pacheco J."/>
            <person name="Jiang X."/>
            <person name="Kearney S.M."/>
            <person name="Perrotta A.R."/>
            <person name="Berdy B."/>
            <person name="Zhao S."/>
            <person name="Lieberman T.D."/>
            <person name="Swanson P.K."/>
            <person name="Smith M."/>
            <person name="Roesemann S."/>
            <person name="Alexander J.E."/>
            <person name="Rich S.A."/>
            <person name="Livny J."/>
            <person name="Vlamakis H."/>
            <person name="Clish C."/>
            <person name="Bullock K."/>
            <person name="Deik A."/>
            <person name="Scott J."/>
            <person name="Pierce K.A."/>
            <person name="Xavier R.J."/>
            <person name="Alm E.J."/>
        </authorList>
    </citation>
    <scope>NUCLEOTIDE SEQUENCE [LARGE SCALE GENOMIC DNA]</scope>
    <source>
        <strain evidence="7 10">BIOML-A7</strain>
    </source>
</reference>
<evidence type="ECO:0000313" key="7">
    <source>
        <dbReference type="EMBL" id="MTS50550.1"/>
    </source>
</evidence>
<dbReference type="GeneID" id="42855144"/>
<dbReference type="InterPro" id="IPR052169">
    <property type="entry name" value="CW_Biosynth-Accessory"/>
</dbReference>
<feature type="compositionally biased region" description="Low complexity" evidence="2">
    <location>
        <begin position="32"/>
        <end position="42"/>
    </location>
</feature>
<dbReference type="SUPFAM" id="SSF56300">
    <property type="entry name" value="Metallo-dependent phosphatases"/>
    <property type="match status" value="1"/>
</dbReference>
<dbReference type="PROSITE" id="PS51257">
    <property type="entry name" value="PROKAR_LIPOPROTEIN"/>
    <property type="match status" value="1"/>
</dbReference>
<reference evidence="5" key="1">
    <citation type="submission" date="2015-02" db="EMBL/GenBank/DDBJ databases">
        <title>A novel member of the family Ruminococcaceae isolated from human feces.</title>
        <authorList>
            <person name="Shkoporov A.N."/>
            <person name="Chaplin A.V."/>
            <person name="Motuzova O.V."/>
            <person name="Kafarskaia L.I."/>
            <person name="Khokhlova E.V."/>
            <person name="Efimov B.A."/>
        </authorList>
    </citation>
    <scope>NUCLEOTIDE SEQUENCE [LARGE SCALE GENOMIC DNA]</scope>
    <source>
        <strain evidence="5">585-1</strain>
    </source>
</reference>
<comment type="similarity">
    <text evidence="1">Belongs to the CapA family.</text>
</comment>
<dbReference type="InterPro" id="IPR029052">
    <property type="entry name" value="Metallo-depent_PP-like"/>
</dbReference>
<dbReference type="RefSeq" id="WP_050004197.1">
    <property type="nucleotide sequence ID" value="NZ_CAUBPW010000004.1"/>
</dbReference>
<reference evidence="6 9" key="3">
    <citation type="submission" date="2019-08" db="EMBL/GenBank/DDBJ databases">
        <title>In-depth cultivation of the pig gut microbiome towards novel bacterial diversity and tailored functional studies.</title>
        <authorList>
            <person name="Wylensek D."/>
            <person name="Hitch T.C.A."/>
            <person name="Clavel T."/>
        </authorList>
    </citation>
    <scope>NUCLEOTIDE SEQUENCE [LARGE SCALE GENOMIC DNA]</scope>
    <source>
        <strain evidence="6 9">WCA3-601-WT-6J</strain>
    </source>
</reference>
<evidence type="ECO:0000256" key="1">
    <source>
        <dbReference type="ARBA" id="ARBA00005662"/>
    </source>
</evidence>
<dbReference type="EMBL" id="WMZR01000003">
    <property type="protein sequence ID" value="MTS50550.1"/>
    <property type="molecule type" value="Genomic_DNA"/>
</dbReference>
<organism evidence="5 8">
    <name type="scientific">Ruthenibacterium lactatiformans</name>
    <dbReference type="NCBI Taxonomy" id="1550024"/>
    <lineage>
        <taxon>Bacteria</taxon>
        <taxon>Bacillati</taxon>
        <taxon>Bacillota</taxon>
        <taxon>Clostridia</taxon>
        <taxon>Eubacteriales</taxon>
        <taxon>Oscillospiraceae</taxon>
        <taxon>Ruthenibacterium</taxon>
    </lineage>
</organism>
<dbReference type="EMBL" id="VUNJ01000002">
    <property type="protein sequence ID" value="MST90850.1"/>
    <property type="molecule type" value="Genomic_DNA"/>
</dbReference>
<evidence type="ECO:0000313" key="6">
    <source>
        <dbReference type="EMBL" id="MST90850.1"/>
    </source>
</evidence>
<dbReference type="EMBL" id="JXXK01000001">
    <property type="protein sequence ID" value="KJF41364.1"/>
    <property type="molecule type" value="Genomic_DNA"/>
</dbReference>
<name>A0A0D8J3N5_9FIRM</name>
<dbReference type="PATRIC" id="fig|1550024.3.peg.144"/>
<feature type="chain" id="PRO_5035656937" evidence="3">
    <location>
        <begin position="30"/>
        <end position="408"/>
    </location>
</feature>
<feature type="signal peptide" evidence="3">
    <location>
        <begin position="1"/>
        <end position="29"/>
    </location>
</feature>
<comment type="caution">
    <text evidence="5">The sequence shown here is derived from an EMBL/GenBank/DDBJ whole genome shotgun (WGS) entry which is preliminary data.</text>
</comment>
<accession>A0A0D8J3N5</accession>